<accession>A0A252A3T1</accession>
<feature type="coiled-coil region" evidence="1">
    <location>
        <begin position="134"/>
        <end position="198"/>
    </location>
</feature>
<evidence type="ECO:0000259" key="3">
    <source>
        <dbReference type="Pfam" id="PF02371"/>
    </source>
</evidence>
<sequence length="329" mass="36479">MTSIGQWEMAQTCAKLESNAVVVGIDVSKDHLDAAQYPSGDLIQTSNDTKGLRTLLRWIGRQRAVHVVFEATGPFHRQLESHLAKAGIPFSRINPRHARKFAEATGKLAKTDRVDAVMLAKMGALLEPRTSEICNEQQSALQELAAARRNLIRDRTALLNRQQNLQLSLLKRLTRYRLRQIEAQIAAIDQAISELITTDGSLSRKRAILVSIPGIGEATAAMLIADIPELGTLENGQVAALAGLAPVTRQSGKWQGKSFIRGGRIHVRNALYMPALVAMRHNPDLQSIYLRLTDKGKHAKVALTALMRRLVILANVLLRNDRLWEPRHT</sequence>
<comment type="caution">
    <text evidence="4">The sequence shown here is derived from an EMBL/GenBank/DDBJ whole genome shotgun (WGS) entry which is preliminary data.</text>
</comment>
<reference evidence="4 5" key="1">
    <citation type="submission" date="2014-06" db="EMBL/GenBank/DDBJ databases">
        <authorList>
            <person name="Ju J."/>
            <person name="Zhang J."/>
        </authorList>
    </citation>
    <scope>NUCLEOTIDE SEQUENCE [LARGE SCALE GENOMIC DNA]</scope>
    <source>
        <strain evidence="4">DmW_045</strain>
    </source>
</reference>
<dbReference type="GO" id="GO:0006313">
    <property type="term" value="P:DNA transposition"/>
    <property type="evidence" value="ECO:0007669"/>
    <property type="project" value="InterPro"/>
</dbReference>
<protein>
    <submittedName>
        <fullName evidence="4">Transposase</fullName>
    </submittedName>
</protein>
<dbReference type="InterPro" id="IPR002525">
    <property type="entry name" value="Transp_IS110-like_N"/>
</dbReference>
<dbReference type="Proteomes" id="UP000194639">
    <property type="component" value="Unassembled WGS sequence"/>
</dbReference>
<dbReference type="NCBIfam" id="NF033542">
    <property type="entry name" value="transpos_IS110"/>
    <property type="match status" value="1"/>
</dbReference>
<dbReference type="GO" id="GO:0004803">
    <property type="term" value="F:transposase activity"/>
    <property type="evidence" value="ECO:0007669"/>
    <property type="project" value="InterPro"/>
</dbReference>
<dbReference type="EMBL" id="JOMO01000014">
    <property type="protein sequence ID" value="OUI83413.1"/>
    <property type="molecule type" value="Genomic_DNA"/>
</dbReference>
<feature type="domain" description="Transposase IS110-like N-terminal" evidence="2">
    <location>
        <begin position="23"/>
        <end position="164"/>
    </location>
</feature>
<dbReference type="Pfam" id="PF01548">
    <property type="entry name" value="DEDD_Tnp_IS110"/>
    <property type="match status" value="1"/>
</dbReference>
<organism evidence="4 5">
    <name type="scientific">Acetobacter orientalis</name>
    <dbReference type="NCBI Taxonomy" id="146474"/>
    <lineage>
        <taxon>Bacteria</taxon>
        <taxon>Pseudomonadati</taxon>
        <taxon>Pseudomonadota</taxon>
        <taxon>Alphaproteobacteria</taxon>
        <taxon>Acetobacterales</taxon>
        <taxon>Acetobacteraceae</taxon>
        <taxon>Acetobacter</taxon>
    </lineage>
</organism>
<dbReference type="PANTHER" id="PTHR33055">
    <property type="entry name" value="TRANSPOSASE FOR INSERTION SEQUENCE ELEMENT IS1111A"/>
    <property type="match status" value="1"/>
</dbReference>
<dbReference type="Pfam" id="PF02371">
    <property type="entry name" value="Transposase_20"/>
    <property type="match status" value="1"/>
</dbReference>
<feature type="domain" description="Transposase IS116/IS110/IS902 C-terminal" evidence="3">
    <location>
        <begin position="208"/>
        <end position="289"/>
    </location>
</feature>
<name>A0A252A3T1_9PROT</name>
<evidence type="ECO:0000259" key="2">
    <source>
        <dbReference type="Pfam" id="PF01548"/>
    </source>
</evidence>
<proteinExistence type="predicted"/>
<dbReference type="PANTHER" id="PTHR33055:SF13">
    <property type="entry name" value="TRANSPOSASE"/>
    <property type="match status" value="1"/>
</dbReference>
<dbReference type="InterPro" id="IPR003346">
    <property type="entry name" value="Transposase_20"/>
</dbReference>
<keyword evidence="1" id="KW-0175">Coiled coil</keyword>
<gene>
    <name evidence="4" type="ORF">HK12_02285</name>
</gene>
<evidence type="ECO:0000313" key="4">
    <source>
        <dbReference type="EMBL" id="OUI83413.1"/>
    </source>
</evidence>
<dbReference type="AlphaFoldDB" id="A0A252A3T1"/>
<dbReference type="GO" id="GO:0003677">
    <property type="term" value="F:DNA binding"/>
    <property type="evidence" value="ECO:0007669"/>
    <property type="project" value="InterPro"/>
</dbReference>
<evidence type="ECO:0000313" key="5">
    <source>
        <dbReference type="Proteomes" id="UP000194639"/>
    </source>
</evidence>
<evidence type="ECO:0000256" key="1">
    <source>
        <dbReference type="SAM" id="Coils"/>
    </source>
</evidence>
<dbReference type="InterPro" id="IPR047650">
    <property type="entry name" value="Transpos_IS110"/>
</dbReference>